<accession>A0A4N9BUX9</accession>
<protein>
    <submittedName>
        <fullName evidence="1">Gp24</fullName>
    </submittedName>
</protein>
<dbReference type="Proteomes" id="UP000310997">
    <property type="component" value="Unassembled WGS sequence"/>
</dbReference>
<dbReference type="AlphaFoldDB" id="A0A4N9BUX9"/>
<evidence type="ECO:0000313" key="2">
    <source>
        <dbReference type="Proteomes" id="UP000310997"/>
    </source>
</evidence>
<evidence type="ECO:0000313" key="1">
    <source>
        <dbReference type="EMBL" id="VTE42318.1"/>
    </source>
</evidence>
<proteinExistence type="predicted"/>
<gene>
    <name evidence="1" type="ORF">SAMEA4038883_02216</name>
</gene>
<sequence>MEELKKKVNAVYNWTVEDGKPKPPKQDLPQAVKDRADYFWEMAEDGMTFMGAMECIFADEKPTDYDLGATKDWLPKSKEFDDWVGYSPSMAQVVIAVYLIYRGNQDECTAIN</sequence>
<dbReference type="EMBL" id="CABDLL010000020">
    <property type="protein sequence ID" value="VTE42318.1"/>
    <property type="molecule type" value="Genomic_DNA"/>
</dbReference>
<reference evidence="1 2" key="1">
    <citation type="submission" date="2019-04" db="EMBL/GenBank/DDBJ databases">
        <authorList>
            <consortium name="Pathogen Informatics"/>
        </authorList>
    </citation>
    <scope>NUCLEOTIDE SEQUENCE [LARGE SCALE GENOMIC DNA]</scope>
    <source>
        <strain evidence="1 2">GPSC559</strain>
    </source>
</reference>
<name>A0A4N9BUX9_STREE</name>
<organism evidence="1 2">
    <name type="scientific">Streptococcus pneumoniae</name>
    <dbReference type="NCBI Taxonomy" id="1313"/>
    <lineage>
        <taxon>Bacteria</taxon>
        <taxon>Bacillati</taxon>
        <taxon>Bacillota</taxon>
        <taxon>Bacilli</taxon>
        <taxon>Lactobacillales</taxon>
        <taxon>Streptococcaceae</taxon>
        <taxon>Streptococcus</taxon>
    </lineage>
</organism>